<evidence type="ECO:0000256" key="2">
    <source>
        <dbReference type="SAM" id="SignalP"/>
    </source>
</evidence>
<comment type="caution">
    <text evidence="3">The sequence shown here is derived from an EMBL/GenBank/DDBJ whole genome shotgun (WGS) entry which is preliminary data.</text>
</comment>
<dbReference type="InterPro" id="IPR036179">
    <property type="entry name" value="Ig-like_dom_sf"/>
</dbReference>
<keyword evidence="4" id="KW-1185">Reference proteome</keyword>
<dbReference type="SUPFAM" id="SSF48726">
    <property type="entry name" value="Immunoglobulin"/>
    <property type="match status" value="1"/>
</dbReference>
<keyword evidence="1" id="KW-0812">Transmembrane</keyword>
<dbReference type="Proteomes" id="UP000276133">
    <property type="component" value="Unassembled WGS sequence"/>
</dbReference>
<protein>
    <recommendedName>
        <fullName evidence="5">Ig-like domain-containing protein</fullName>
    </recommendedName>
</protein>
<dbReference type="EMBL" id="REGN01006037">
    <property type="protein sequence ID" value="RNA11131.1"/>
    <property type="molecule type" value="Genomic_DNA"/>
</dbReference>
<dbReference type="Gene3D" id="2.60.40.10">
    <property type="entry name" value="Immunoglobulins"/>
    <property type="match status" value="1"/>
</dbReference>
<feature type="chain" id="PRO_5018042339" description="Ig-like domain-containing protein" evidence="2">
    <location>
        <begin position="18"/>
        <end position="200"/>
    </location>
</feature>
<keyword evidence="1" id="KW-1133">Transmembrane helix</keyword>
<proteinExistence type="predicted"/>
<evidence type="ECO:0000256" key="1">
    <source>
        <dbReference type="SAM" id="Phobius"/>
    </source>
</evidence>
<gene>
    <name evidence="3" type="ORF">BpHYR1_009945</name>
</gene>
<reference evidence="3 4" key="1">
    <citation type="journal article" date="2018" name="Sci. Rep.">
        <title>Genomic signatures of local adaptation to the degree of environmental predictability in rotifers.</title>
        <authorList>
            <person name="Franch-Gras L."/>
            <person name="Hahn C."/>
            <person name="Garcia-Roger E.M."/>
            <person name="Carmona M.J."/>
            <person name="Serra M."/>
            <person name="Gomez A."/>
        </authorList>
    </citation>
    <scope>NUCLEOTIDE SEQUENCE [LARGE SCALE GENOMIC DNA]</scope>
    <source>
        <strain evidence="3">HYR1</strain>
    </source>
</reference>
<organism evidence="3 4">
    <name type="scientific">Brachionus plicatilis</name>
    <name type="common">Marine rotifer</name>
    <name type="synonym">Brachionus muelleri</name>
    <dbReference type="NCBI Taxonomy" id="10195"/>
    <lineage>
        <taxon>Eukaryota</taxon>
        <taxon>Metazoa</taxon>
        <taxon>Spiralia</taxon>
        <taxon>Gnathifera</taxon>
        <taxon>Rotifera</taxon>
        <taxon>Eurotatoria</taxon>
        <taxon>Monogononta</taxon>
        <taxon>Pseudotrocha</taxon>
        <taxon>Ploima</taxon>
        <taxon>Brachionidae</taxon>
        <taxon>Brachionus</taxon>
    </lineage>
</organism>
<keyword evidence="2" id="KW-0732">Signal</keyword>
<evidence type="ECO:0000313" key="4">
    <source>
        <dbReference type="Proteomes" id="UP000276133"/>
    </source>
</evidence>
<keyword evidence="1" id="KW-0472">Membrane</keyword>
<name>A0A3M7QJE7_BRAPC</name>
<dbReference type="InterPro" id="IPR013783">
    <property type="entry name" value="Ig-like_fold"/>
</dbReference>
<dbReference type="OrthoDB" id="10017747at2759"/>
<evidence type="ECO:0008006" key="5">
    <source>
        <dbReference type="Google" id="ProtNLM"/>
    </source>
</evidence>
<accession>A0A3M7QJE7</accession>
<dbReference type="AlphaFoldDB" id="A0A3M7QJE7"/>
<feature type="transmembrane region" description="Helical" evidence="1">
    <location>
        <begin position="126"/>
        <end position="147"/>
    </location>
</feature>
<sequence>MSIAFCVFLVCFKTILAIDYPWMYYLPYGEDVTLKPLFQNKTETILIQSCKWLTPMQIPITREGLSYDTDRYFLDTSKCELTIYNNQKDTNGIYHCIINNKYVSKAMLNVYGAPKDTLLEEYLPNIIAGSSTAGAIIAFFIITCSVYKLRYKKPKTKNTKIISTELLEAGPKNQFNNESYQADENQIVKTETGENSNFRF</sequence>
<evidence type="ECO:0000313" key="3">
    <source>
        <dbReference type="EMBL" id="RNA11131.1"/>
    </source>
</evidence>
<feature type="signal peptide" evidence="2">
    <location>
        <begin position="1"/>
        <end position="17"/>
    </location>
</feature>